<sequence>MRGAKARETWNCPLRMPLGIGAPAPRRVVARLPKMTAVVGVGEPGPAAVAGSASTTCSSQGLGGGLARARAYLVQAVRAAGKCDAVFKGFSDCVLKMGNNIAGYQQDLDDKRNLETICK</sequence>
<evidence type="ECO:0000313" key="1">
    <source>
        <dbReference type="EMBL" id="KAH8003064.1"/>
    </source>
</evidence>
<evidence type="ECO:0000313" key="2">
    <source>
        <dbReference type="Proteomes" id="UP000827872"/>
    </source>
</evidence>
<gene>
    <name evidence="1" type="ORF">K3G42_009810</name>
</gene>
<accession>A0ACB8FCR2</accession>
<reference evidence="1" key="1">
    <citation type="submission" date="2021-08" db="EMBL/GenBank/DDBJ databases">
        <title>The first chromosome-level gecko genome reveals the dynamic sex chromosomes of Neotropical dwarf geckos (Sphaerodactylidae: Sphaerodactylus).</title>
        <authorList>
            <person name="Pinto B.J."/>
            <person name="Keating S.E."/>
            <person name="Gamble T."/>
        </authorList>
    </citation>
    <scope>NUCLEOTIDE SEQUENCE</scope>
    <source>
        <strain evidence="1">TG3544</strain>
    </source>
</reference>
<dbReference type="EMBL" id="CM037622">
    <property type="protein sequence ID" value="KAH8003064.1"/>
    <property type="molecule type" value="Genomic_DNA"/>
</dbReference>
<keyword evidence="2" id="KW-1185">Reference proteome</keyword>
<dbReference type="Proteomes" id="UP000827872">
    <property type="component" value="Linkage Group LG09"/>
</dbReference>
<comment type="caution">
    <text evidence="1">The sequence shown here is derived from an EMBL/GenBank/DDBJ whole genome shotgun (WGS) entry which is preliminary data.</text>
</comment>
<proteinExistence type="predicted"/>
<protein>
    <submittedName>
        <fullName evidence="1">Uncharacterized protein</fullName>
    </submittedName>
</protein>
<name>A0ACB8FCR2_9SAUR</name>
<organism evidence="1 2">
    <name type="scientific">Sphaerodactylus townsendi</name>
    <dbReference type="NCBI Taxonomy" id="933632"/>
    <lineage>
        <taxon>Eukaryota</taxon>
        <taxon>Metazoa</taxon>
        <taxon>Chordata</taxon>
        <taxon>Craniata</taxon>
        <taxon>Vertebrata</taxon>
        <taxon>Euteleostomi</taxon>
        <taxon>Lepidosauria</taxon>
        <taxon>Squamata</taxon>
        <taxon>Bifurcata</taxon>
        <taxon>Gekkota</taxon>
        <taxon>Sphaerodactylidae</taxon>
        <taxon>Sphaerodactylus</taxon>
    </lineage>
</organism>